<gene>
    <name evidence="2" type="ORF">NVS88_03755</name>
</gene>
<sequence>MTRSAGTLDRLAALLVGIALIGLGAGALIWNTTLVSGIPELVTAPELVDDTGTSWWPWAVAGAGIVLIVLGGRWLLAHTPAAKAKALRVNGPEDLGAITVDLGSLATAAARTLADRPDVTAAKGKAVIDRGTRTLDLTITATSAEDLRGVIDAVDHTCAHLASATGDPSIATRTTIHLSKDPHHDHHVV</sequence>
<keyword evidence="3" id="KW-1185">Reference proteome</keyword>
<organism evidence="2 3">
    <name type="scientific">Speluncibacter jeojiensis</name>
    <dbReference type="NCBI Taxonomy" id="2710754"/>
    <lineage>
        <taxon>Bacteria</taxon>
        <taxon>Bacillati</taxon>
        <taxon>Actinomycetota</taxon>
        <taxon>Actinomycetes</taxon>
        <taxon>Mycobacteriales</taxon>
        <taxon>Speluncibacteraceae</taxon>
        <taxon>Speluncibacter</taxon>
    </lineage>
</organism>
<dbReference type="Proteomes" id="UP001152755">
    <property type="component" value="Unassembled WGS sequence"/>
</dbReference>
<feature type="transmembrane region" description="Helical" evidence="1">
    <location>
        <begin position="55"/>
        <end position="76"/>
    </location>
</feature>
<evidence type="ECO:0000313" key="3">
    <source>
        <dbReference type="Proteomes" id="UP001152755"/>
    </source>
</evidence>
<evidence type="ECO:0000256" key="1">
    <source>
        <dbReference type="SAM" id="Phobius"/>
    </source>
</evidence>
<accession>A0A9X4RCB9</accession>
<comment type="caution">
    <text evidence="2">The sequence shown here is derived from an EMBL/GenBank/DDBJ whole genome shotgun (WGS) entry which is preliminary data.</text>
</comment>
<keyword evidence="1" id="KW-0472">Membrane</keyword>
<reference evidence="2" key="1">
    <citation type="submission" date="2022-08" db="EMBL/GenBank/DDBJ databases">
        <title>Genome analysis of Corynebacteriales strain.</title>
        <authorList>
            <person name="Lee S.D."/>
        </authorList>
    </citation>
    <scope>NUCLEOTIDE SEQUENCE</scope>
    <source>
        <strain evidence="2">D3-21</strain>
    </source>
</reference>
<protein>
    <submittedName>
        <fullName evidence="2">Alkaline shock response membrane anchor protein AmaP</fullName>
    </submittedName>
</protein>
<feature type="transmembrane region" description="Helical" evidence="1">
    <location>
        <begin position="12"/>
        <end position="35"/>
    </location>
</feature>
<dbReference type="RefSeq" id="WP_332519217.1">
    <property type="nucleotide sequence ID" value="NZ_JANRHA010000002.1"/>
</dbReference>
<dbReference type="AlphaFoldDB" id="A0A9X4RCB9"/>
<proteinExistence type="predicted"/>
<dbReference type="EMBL" id="JANRHA010000002">
    <property type="protein sequence ID" value="MDG3013670.1"/>
    <property type="molecule type" value="Genomic_DNA"/>
</dbReference>
<keyword evidence="1" id="KW-1133">Transmembrane helix</keyword>
<evidence type="ECO:0000313" key="2">
    <source>
        <dbReference type="EMBL" id="MDG3013670.1"/>
    </source>
</evidence>
<keyword evidence="1" id="KW-0812">Transmembrane</keyword>
<name>A0A9X4RCB9_9ACTN</name>